<feature type="region of interest" description="Disordered" evidence="1">
    <location>
        <begin position="70"/>
        <end position="118"/>
    </location>
</feature>
<dbReference type="EMBL" id="JBHMAG010000004">
    <property type="protein sequence ID" value="MFB9751104.1"/>
    <property type="molecule type" value="Genomic_DNA"/>
</dbReference>
<dbReference type="Proteomes" id="UP001589619">
    <property type="component" value="Unassembled WGS sequence"/>
</dbReference>
<dbReference type="RefSeq" id="WP_344905900.1">
    <property type="nucleotide sequence ID" value="NZ_BAAAYO010000002.1"/>
</dbReference>
<evidence type="ECO:0008006" key="4">
    <source>
        <dbReference type="Google" id="ProtNLM"/>
    </source>
</evidence>
<evidence type="ECO:0000256" key="1">
    <source>
        <dbReference type="SAM" id="MobiDB-lite"/>
    </source>
</evidence>
<proteinExistence type="predicted"/>
<sequence length="133" mass="15091">MRNSLLSQEELNLLLSSKPGEEPEEPVTAARLRRNKSSELERIERLEAALSETLKRIAFLEDQLSVRQSAAALSAAEPAESPKASEPRRAGDSAAIHRKPVQEQRSVPPSVRPEPLSRVDTYKRGKRWWRFHQ</sequence>
<reference evidence="2 3" key="1">
    <citation type="submission" date="2024-09" db="EMBL/GenBank/DDBJ databases">
        <authorList>
            <person name="Sun Q."/>
            <person name="Mori K."/>
        </authorList>
    </citation>
    <scope>NUCLEOTIDE SEQUENCE [LARGE SCALE GENOMIC DNA]</scope>
    <source>
        <strain evidence="2 3">JCM 12520</strain>
    </source>
</reference>
<evidence type="ECO:0000313" key="2">
    <source>
        <dbReference type="EMBL" id="MFB9751104.1"/>
    </source>
</evidence>
<protein>
    <recommendedName>
        <fullName evidence="4">Transposase TnpC homeodomain domain-containing protein</fullName>
    </recommendedName>
</protein>
<keyword evidence="3" id="KW-1185">Reference proteome</keyword>
<accession>A0ABV5VS35</accession>
<gene>
    <name evidence="2" type="ORF">ACFFNY_05915</name>
</gene>
<organism evidence="2 3">
    <name type="scientific">Paenibacillus hodogayensis</name>
    <dbReference type="NCBI Taxonomy" id="279208"/>
    <lineage>
        <taxon>Bacteria</taxon>
        <taxon>Bacillati</taxon>
        <taxon>Bacillota</taxon>
        <taxon>Bacilli</taxon>
        <taxon>Bacillales</taxon>
        <taxon>Paenibacillaceae</taxon>
        <taxon>Paenibacillus</taxon>
    </lineage>
</organism>
<feature type="compositionally biased region" description="Low complexity" evidence="1">
    <location>
        <begin position="70"/>
        <end position="82"/>
    </location>
</feature>
<comment type="caution">
    <text evidence="2">The sequence shown here is derived from an EMBL/GenBank/DDBJ whole genome shotgun (WGS) entry which is preliminary data.</text>
</comment>
<feature type="region of interest" description="Disordered" evidence="1">
    <location>
        <begin position="14"/>
        <end position="33"/>
    </location>
</feature>
<name>A0ABV5VS35_9BACL</name>
<evidence type="ECO:0000313" key="3">
    <source>
        <dbReference type="Proteomes" id="UP001589619"/>
    </source>
</evidence>